<feature type="compositionally biased region" description="Low complexity" evidence="1">
    <location>
        <begin position="121"/>
        <end position="135"/>
    </location>
</feature>
<reference evidence="2" key="1">
    <citation type="journal article" date="2023" name="Mol. Biol. Evol.">
        <title>Third-Generation Sequencing Reveals the Adaptive Role of the Epigenome in Three Deep-Sea Polychaetes.</title>
        <authorList>
            <person name="Perez M."/>
            <person name="Aroh O."/>
            <person name="Sun Y."/>
            <person name="Lan Y."/>
            <person name="Juniper S.K."/>
            <person name="Young C.R."/>
            <person name="Angers B."/>
            <person name="Qian P.Y."/>
        </authorList>
    </citation>
    <scope>NUCLEOTIDE SEQUENCE</scope>
    <source>
        <strain evidence="2">P08H-3</strain>
    </source>
</reference>
<keyword evidence="3" id="KW-1185">Reference proteome</keyword>
<dbReference type="AlphaFoldDB" id="A0AAD9N2K1"/>
<comment type="caution">
    <text evidence="2">The sequence shown here is derived from an EMBL/GenBank/DDBJ whole genome shotgun (WGS) entry which is preliminary data.</text>
</comment>
<evidence type="ECO:0000313" key="2">
    <source>
        <dbReference type="EMBL" id="KAK2154822.1"/>
    </source>
</evidence>
<name>A0AAD9N2K1_9ANNE</name>
<feature type="non-terminal residue" evidence="2">
    <location>
        <position position="1"/>
    </location>
</feature>
<organism evidence="2 3">
    <name type="scientific">Paralvinella palmiformis</name>
    <dbReference type="NCBI Taxonomy" id="53620"/>
    <lineage>
        <taxon>Eukaryota</taxon>
        <taxon>Metazoa</taxon>
        <taxon>Spiralia</taxon>
        <taxon>Lophotrochozoa</taxon>
        <taxon>Annelida</taxon>
        <taxon>Polychaeta</taxon>
        <taxon>Sedentaria</taxon>
        <taxon>Canalipalpata</taxon>
        <taxon>Terebellida</taxon>
        <taxon>Terebelliformia</taxon>
        <taxon>Alvinellidae</taxon>
        <taxon>Paralvinella</taxon>
    </lineage>
</organism>
<sequence>NDLICCSLNQPQEHQSIGGSTDKTPASETSQQDDFQPLSNTLNSSMASELTQIPFSDPYQSCANMEQSFISQTSMAATNTSQMEALSKLHDSVIQNSPLMSLVQSLPTTKSTSLPINSTVTPQINQQQQSTSQASLYYHGHQDSQEAVTPVSQSAGALWPGQPNLLRDASNTNSLFSSNDPNVMLHPPVQRSEANSQENVLPHHTEQSFHEGQGQKMTTDNGHLTSQGHNESIQHFLHNASFNTSTGTDWGYPPEMTGQSSFLSHLLKQHLSSGLMDSSSLRTSRWRHQMKWSDRLIHQSWNKYLKDLSNMRHVNKNFNIIYE</sequence>
<gene>
    <name evidence="2" type="ORF">LSH36_256g02034</name>
</gene>
<accession>A0AAD9N2K1</accession>
<proteinExistence type="predicted"/>
<dbReference type="EMBL" id="JAODUP010000256">
    <property type="protein sequence ID" value="KAK2154822.1"/>
    <property type="molecule type" value="Genomic_DNA"/>
</dbReference>
<dbReference type="Proteomes" id="UP001208570">
    <property type="component" value="Unassembled WGS sequence"/>
</dbReference>
<evidence type="ECO:0000256" key="1">
    <source>
        <dbReference type="SAM" id="MobiDB-lite"/>
    </source>
</evidence>
<protein>
    <submittedName>
        <fullName evidence="2">Uncharacterized protein</fullName>
    </submittedName>
</protein>
<feature type="compositionally biased region" description="Polar residues" evidence="1">
    <location>
        <begin position="145"/>
        <end position="155"/>
    </location>
</feature>
<feature type="region of interest" description="Disordered" evidence="1">
    <location>
        <begin position="11"/>
        <end position="34"/>
    </location>
</feature>
<evidence type="ECO:0000313" key="3">
    <source>
        <dbReference type="Proteomes" id="UP001208570"/>
    </source>
</evidence>
<feature type="region of interest" description="Disordered" evidence="1">
    <location>
        <begin position="121"/>
        <end position="183"/>
    </location>
</feature>
<feature type="compositionally biased region" description="Polar residues" evidence="1">
    <location>
        <begin position="169"/>
        <end position="181"/>
    </location>
</feature>